<dbReference type="Proteomes" id="UP000325286">
    <property type="component" value="Chromosome"/>
</dbReference>
<evidence type="ECO:0000259" key="3">
    <source>
        <dbReference type="Pfam" id="PF01841"/>
    </source>
</evidence>
<evidence type="ECO:0000256" key="1">
    <source>
        <dbReference type="SAM" id="MobiDB-lite"/>
    </source>
</evidence>
<feature type="transmembrane region" description="Helical" evidence="2">
    <location>
        <begin position="68"/>
        <end position="87"/>
    </location>
</feature>
<dbReference type="EMBL" id="CP042914">
    <property type="protein sequence ID" value="QEG40846.1"/>
    <property type="molecule type" value="Genomic_DNA"/>
</dbReference>
<feature type="transmembrane region" description="Helical" evidence="2">
    <location>
        <begin position="142"/>
        <end position="158"/>
    </location>
</feature>
<feature type="transmembrane region" description="Helical" evidence="2">
    <location>
        <begin position="119"/>
        <end position="136"/>
    </location>
</feature>
<gene>
    <name evidence="4" type="ORF">UC8_28640</name>
</gene>
<dbReference type="KEGG" id="rul:UC8_28640"/>
<dbReference type="InterPro" id="IPR052901">
    <property type="entry name" value="Bact_TGase-like"/>
</dbReference>
<feature type="compositionally biased region" description="Basic and acidic residues" evidence="1">
    <location>
        <begin position="270"/>
        <end position="284"/>
    </location>
</feature>
<dbReference type="InterPro" id="IPR038765">
    <property type="entry name" value="Papain-like_cys_pep_sf"/>
</dbReference>
<evidence type="ECO:0000313" key="5">
    <source>
        <dbReference type="Proteomes" id="UP000325286"/>
    </source>
</evidence>
<evidence type="ECO:0000313" key="4">
    <source>
        <dbReference type="EMBL" id="QEG40846.1"/>
    </source>
</evidence>
<feature type="transmembrane region" description="Helical" evidence="2">
    <location>
        <begin position="12"/>
        <end position="29"/>
    </location>
</feature>
<feature type="region of interest" description="Disordered" evidence="1">
    <location>
        <begin position="267"/>
        <end position="321"/>
    </location>
</feature>
<protein>
    <submittedName>
        <fullName evidence="4">Transglutaminase-like superfamily protein</fullName>
    </submittedName>
</protein>
<dbReference type="SUPFAM" id="SSF54001">
    <property type="entry name" value="Cysteine proteinases"/>
    <property type="match status" value="1"/>
</dbReference>
<dbReference type="OrthoDB" id="231513at2"/>
<keyword evidence="5" id="KW-1185">Reference proteome</keyword>
<proteinExistence type="predicted"/>
<keyword evidence="2" id="KW-0812">Transmembrane</keyword>
<name>A0A5B9QUV4_9BACT</name>
<evidence type="ECO:0000256" key="2">
    <source>
        <dbReference type="SAM" id="Phobius"/>
    </source>
</evidence>
<feature type="domain" description="Transglutaminase-like" evidence="3">
    <location>
        <begin position="494"/>
        <end position="608"/>
    </location>
</feature>
<keyword evidence="2" id="KW-0472">Membrane</keyword>
<dbReference type="PANTHER" id="PTHR42736">
    <property type="entry name" value="PROTEIN-GLUTAMINE GAMMA-GLUTAMYLTRANSFERASE"/>
    <property type="match status" value="1"/>
</dbReference>
<dbReference type="PANTHER" id="PTHR42736:SF1">
    <property type="entry name" value="PROTEIN-GLUTAMINE GAMMA-GLUTAMYLTRANSFERASE"/>
    <property type="match status" value="1"/>
</dbReference>
<feature type="transmembrane region" description="Helical" evidence="2">
    <location>
        <begin position="35"/>
        <end position="56"/>
    </location>
</feature>
<reference evidence="4 5" key="1">
    <citation type="submission" date="2019-08" db="EMBL/GenBank/DDBJ databases">
        <title>Deep-cultivation of Planctomycetes and their phenomic and genomic characterization uncovers novel biology.</title>
        <authorList>
            <person name="Wiegand S."/>
            <person name="Jogler M."/>
            <person name="Boedeker C."/>
            <person name="Pinto D."/>
            <person name="Vollmers J."/>
            <person name="Rivas-Marin E."/>
            <person name="Kohn T."/>
            <person name="Peeters S.H."/>
            <person name="Heuer A."/>
            <person name="Rast P."/>
            <person name="Oberbeckmann S."/>
            <person name="Bunk B."/>
            <person name="Jeske O."/>
            <person name="Meyerdierks A."/>
            <person name="Storesund J.E."/>
            <person name="Kallscheuer N."/>
            <person name="Luecker S."/>
            <person name="Lage O.M."/>
            <person name="Pohl T."/>
            <person name="Merkel B.J."/>
            <person name="Hornburger P."/>
            <person name="Mueller R.-W."/>
            <person name="Bruemmer F."/>
            <person name="Labrenz M."/>
            <person name="Spormann A.M."/>
            <person name="Op den Camp H."/>
            <person name="Overmann J."/>
            <person name="Amann R."/>
            <person name="Jetten M.S.M."/>
            <person name="Mascher T."/>
            <person name="Medema M.H."/>
            <person name="Devos D.P."/>
            <person name="Kaster A.-K."/>
            <person name="Ovreas L."/>
            <person name="Rohde M."/>
            <person name="Galperin M.Y."/>
            <person name="Jogler C."/>
        </authorList>
    </citation>
    <scope>NUCLEOTIDE SEQUENCE [LARGE SCALE GENOMIC DNA]</scope>
    <source>
        <strain evidence="4 5">UC8</strain>
    </source>
</reference>
<dbReference type="AlphaFoldDB" id="A0A5B9QUV4"/>
<dbReference type="Gene3D" id="3.10.620.30">
    <property type="match status" value="1"/>
</dbReference>
<dbReference type="InterPro" id="IPR002931">
    <property type="entry name" value="Transglutaminase-like"/>
</dbReference>
<dbReference type="Pfam" id="PF01841">
    <property type="entry name" value="Transglut_core"/>
    <property type="match status" value="1"/>
</dbReference>
<feature type="transmembrane region" description="Helical" evidence="2">
    <location>
        <begin position="178"/>
        <end position="197"/>
    </location>
</feature>
<accession>A0A5B9QUV4</accession>
<keyword evidence="2" id="KW-1133">Transmembrane helix</keyword>
<dbReference type="RefSeq" id="WP_068132104.1">
    <property type="nucleotide sequence ID" value="NZ_CP042914.1"/>
</dbReference>
<organism evidence="4 5">
    <name type="scientific">Roseimaritima ulvae</name>
    <dbReference type="NCBI Taxonomy" id="980254"/>
    <lineage>
        <taxon>Bacteria</taxon>
        <taxon>Pseudomonadati</taxon>
        <taxon>Planctomycetota</taxon>
        <taxon>Planctomycetia</taxon>
        <taxon>Pirellulales</taxon>
        <taxon>Pirellulaceae</taxon>
        <taxon>Roseimaritima</taxon>
    </lineage>
</organism>
<sequence length="762" mass="82942">MPTWSRRRIESILLTALAISGVIAPRYVADSPILFAAEVTSLVVACLIAIAAQAFAGRWRHGARVAGVATVVLGLVPVLFAIVARLLGSPGAFEITALTTLGSVSLAMAVGTNSNRIRAQALILSGFLVLFCASISDSSNAVVLPIIWMLGCVWHLIANHWERLDLAMPDSVQKNWSLRPGILITTLLVLVAGGLAVKGRINSSTRLNFGFMPTSGGSEWSDPAARSGVGTGDAAVAAKDHAESFGAVDSDLFLESTEPSLFDMMNDMIGEPKQKPKSERKQAVGKENVIPTHEQAAKSEQGGGSFSTERTPPKQHRHAKDAIDASVVQWDGPTGIRLAMQRYDSFDGKNWTQSEDLDLSNEQLQRVNLQGNTWFFDPGLRAVISKEPDAASVGLLKIIRLDSQRLPVPMLSAGVHVKEVIRDDFFAISADGCFYMPGRDKVPPLTVVHVASAGLTEDAIRAALSEQSPASQQGSANDQVAAADNAKQYETLAAYVKRWTDDKQAPYEKLQAIVAHLRSDFVFVRYGQASATSLPEFWQSRCGGDHLFATTAALAARQIGLSSRLVTGFYVRPQAFDIAAGHASVLPDDVHVWAEVQLDDGRWFEIEPTPGYRQPHYRASWRLLARRFAAEHWQTFAWGVLVCIGVYITRRLWIDWSLSAVWRLAGCLRPRRRLRLAMGIIETRARLAGQCRPKGTSQRVWLEQLTRADATLARAVHKFSDSADALFFGPGGGDPSTDPAATDLVSLLRVQTIIVLAKKANV</sequence>
<feature type="transmembrane region" description="Helical" evidence="2">
    <location>
        <begin position="93"/>
        <end position="112"/>
    </location>
</feature>